<dbReference type="PANTHER" id="PTHR21661:SF35">
    <property type="entry name" value="EPOXIDE HYDROLASE"/>
    <property type="match status" value="1"/>
</dbReference>
<gene>
    <name evidence="5" type="ORF">RS75_22255</name>
</gene>
<keyword evidence="6" id="KW-1185">Reference proteome</keyword>
<dbReference type="PIRSF" id="PIRSF001112">
    <property type="entry name" value="Epoxide_hydrolase"/>
    <property type="match status" value="1"/>
</dbReference>
<comment type="caution">
    <text evidence="5">The sequence shown here is derived from an EMBL/GenBank/DDBJ whole genome shotgun (WGS) entry which is preliminary data.</text>
</comment>
<dbReference type="EMBL" id="JWJH01000028">
    <property type="protein sequence ID" value="KJF65632.1"/>
    <property type="molecule type" value="Genomic_DNA"/>
</dbReference>
<dbReference type="PRINTS" id="PR00412">
    <property type="entry name" value="EPOXHYDRLASE"/>
</dbReference>
<dbReference type="InterPro" id="IPR016292">
    <property type="entry name" value="Epoxide_hydrolase"/>
</dbReference>
<organism evidence="5 6">
    <name type="scientific">Rhizobium nepotum 39/7</name>
    <dbReference type="NCBI Taxonomy" id="1368418"/>
    <lineage>
        <taxon>Bacteria</taxon>
        <taxon>Pseudomonadati</taxon>
        <taxon>Pseudomonadota</taxon>
        <taxon>Alphaproteobacteria</taxon>
        <taxon>Hyphomicrobiales</taxon>
        <taxon>Rhizobiaceae</taxon>
        <taxon>Rhizobium/Agrobacterium group</taxon>
        <taxon>Rhizobium</taxon>
    </lineage>
</organism>
<dbReference type="InterPro" id="IPR000639">
    <property type="entry name" value="Epox_hydrolase-like"/>
</dbReference>
<evidence type="ECO:0000256" key="1">
    <source>
        <dbReference type="ARBA" id="ARBA00010088"/>
    </source>
</evidence>
<evidence type="ECO:0000256" key="3">
    <source>
        <dbReference type="ARBA" id="ARBA00022801"/>
    </source>
</evidence>
<dbReference type="InterPro" id="IPR029058">
    <property type="entry name" value="AB_hydrolase_fold"/>
</dbReference>
<accession>A0ABR5CM20</accession>
<dbReference type="RefSeq" id="WP_045024551.1">
    <property type="nucleotide sequence ID" value="NZ_JWJH01000028.1"/>
</dbReference>
<protein>
    <submittedName>
        <fullName evidence="5">Multidrug MFS transporter</fullName>
    </submittedName>
</protein>
<dbReference type="PANTHER" id="PTHR21661">
    <property type="entry name" value="EPOXIDE HYDROLASE 1-RELATED"/>
    <property type="match status" value="1"/>
</dbReference>
<keyword evidence="2" id="KW-0058">Aromatic hydrocarbons catabolism</keyword>
<comment type="similarity">
    <text evidence="1">Belongs to the peptidase S33 family.</text>
</comment>
<proteinExistence type="inferred from homology"/>
<keyword evidence="3" id="KW-0378">Hydrolase</keyword>
<dbReference type="Gene3D" id="3.40.50.1820">
    <property type="entry name" value="alpha/beta hydrolase"/>
    <property type="match status" value="1"/>
</dbReference>
<evidence type="ECO:0000313" key="5">
    <source>
        <dbReference type="EMBL" id="KJF65632.1"/>
    </source>
</evidence>
<evidence type="ECO:0000256" key="2">
    <source>
        <dbReference type="ARBA" id="ARBA00022797"/>
    </source>
</evidence>
<sequence>MRPFKIEIPEEEIDDLKRRLRYSRLPGAIFQIDSQDGTGLPFMRKLMDYWREEFDWRAQEARLNQLPQFKADIQGYSVHFLHKFGRGPAPVPLIMTHGWPGSFLEFEMLVEHLTDPASHGGDPRDAFDVVVPSLPGFGFSSAPEGPGTNSRRIAELWHDLMEMLGYERYFAQGGDIGSGVSTWLGVLYPRNVIGVHLNYVSAGFRPPLGPGTPALNLEETEFHERAAAFAAEEGGYSLLQATKPQTLSYALADSPIGLAAWILEKFESWTDHDGKLEDLISLDRLLTNICLYWFGNTIDASLRLYKENRKSPLAFEGLVPSDVPFAIAHFPKELPIPPRSWIERALKVDRWTEMPRGGHFAALEQPQTLAEDIRASFRLWRDPATNWTRK</sequence>
<dbReference type="SUPFAM" id="SSF53474">
    <property type="entry name" value="alpha/beta-Hydrolases"/>
    <property type="match status" value="1"/>
</dbReference>
<dbReference type="InterPro" id="IPR010497">
    <property type="entry name" value="Epoxide_hydro_N"/>
</dbReference>
<evidence type="ECO:0000259" key="4">
    <source>
        <dbReference type="Pfam" id="PF06441"/>
    </source>
</evidence>
<reference evidence="5 6" key="1">
    <citation type="submission" date="2015-03" db="EMBL/GenBank/DDBJ databases">
        <title>Draft Genome Sequences of Agrobacterium nepotum Strain 39/7T (= CFBP 7436T = LMG 26435T) and Agrobacterium sp. Strain KFB 330 (= CFBP 8308 = LMG 28674).</title>
        <authorList>
            <person name="Kuzmanovic N."/>
            <person name="Pulawska J."/>
            <person name="Obradovic A."/>
        </authorList>
    </citation>
    <scope>NUCLEOTIDE SEQUENCE [LARGE SCALE GENOMIC DNA]</scope>
    <source>
        <strain evidence="5 6">39/7</strain>
    </source>
</reference>
<evidence type="ECO:0000313" key="6">
    <source>
        <dbReference type="Proteomes" id="UP000052068"/>
    </source>
</evidence>
<feature type="domain" description="Epoxide hydrolase N-terminal" evidence="4">
    <location>
        <begin position="1"/>
        <end position="106"/>
    </location>
</feature>
<name>A0ABR5CM20_9HYPH</name>
<dbReference type="Pfam" id="PF06441">
    <property type="entry name" value="EHN"/>
    <property type="match status" value="1"/>
</dbReference>
<dbReference type="Proteomes" id="UP000052068">
    <property type="component" value="Unassembled WGS sequence"/>
</dbReference>